<evidence type="ECO:0000256" key="1">
    <source>
        <dbReference type="ARBA" id="ARBA00004651"/>
    </source>
</evidence>
<dbReference type="PANTHER" id="PTHR43848:SF2">
    <property type="entry name" value="PUTRESCINE TRANSPORT SYSTEM PERMEASE PROTEIN POTI"/>
    <property type="match status" value="1"/>
</dbReference>
<feature type="transmembrane region" description="Helical" evidence="8">
    <location>
        <begin position="99"/>
        <end position="124"/>
    </location>
</feature>
<comment type="caution">
    <text evidence="10">The sequence shown here is derived from an EMBL/GenBank/DDBJ whole genome shotgun (WGS) entry which is preliminary data.</text>
</comment>
<keyword evidence="4" id="KW-1003">Cell membrane</keyword>
<evidence type="ECO:0000256" key="8">
    <source>
        <dbReference type="RuleBase" id="RU363032"/>
    </source>
</evidence>
<dbReference type="RefSeq" id="WP_147846243.1">
    <property type="nucleotide sequence ID" value="NZ_VDUZ01000006.1"/>
</dbReference>
<reference evidence="10 11" key="1">
    <citation type="submission" date="2019-06" db="EMBL/GenBank/DDBJ databases">
        <title>New taxonomy in bacterial strain CC-CFT640, isolated from vineyard.</title>
        <authorList>
            <person name="Lin S.-Y."/>
            <person name="Tsai C.-F."/>
            <person name="Young C.-C."/>
        </authorList>
    </citation>
    <scope>NUCLEOTIDE SEQUENCE [LARGE SCALE GENOMIC DNA]</scope>
    <source>
        <strain evidence="10 11">CC-CFT640</strain>
    </source>
</reference>
<keyword evidence="3 8" id="KW-0813">Transport</keyword>
<evidence type="ECO:0000256" key="4">
    <source>
        <dbReference type="ARBA" id="ARBA00022475"/>
    </source>
</evidence>
<dbReference type="GO" id="GO:0005886">
    <property type="term" value="C:plasma membrane"/>
    <property type="evidence" value="ECO:0007669"/>
    <property type="project" value="UniProtKB-SubCell"/>
</dbReference>
<comment type="subcellular location">
    <subcellularLocation>
        <location evidence="1 8">Cell membrane</location>
        <topology evidence="1 8">Multi-pass membrane protein</topology>
    </subcellularLocation>
</comment>
<dbReference type="EMBL" id="VDUZ01000006">
    <property type="protein sequence ID" value="TXL78772.1"/>
    <property type="molecule type" value="Genomic_DNA"/>
</dbReference>
<organism evidence="10 11">
    <name type="scientific">Vineibacter terrae</name>
    <dbReference type="NCBI Taxonomy" id="2586908"/>
    <lineage>
        <taxon>Bacteria</taxon>
        <taxon>Pseudomonadati</taxon>
        <taxon>Pseudomonadota</taxon>
        <taxon>Alphaproteobacteria</taxon>
        <taxon>Hyphomicrobiales</taxon>
        <taxon>Vineibacter</taxon>
    </lineage>
</organism>
<feature type="transmembrane region" description="Helical" evidence="8">
    <location>
        <begin position="7"/>
        <end position="32"/>
    </location>
</feature>
<evidence type="ECO:0000256" key="7">
    <source>
        <dbReference type="ARBA" id="ARBA00023136"/>
    </source>
</evidence>
<feature type="transmembrane region" description="Helical" evidence="8">
    <location>
        <begin position="180"/>
        <end position="200"/>
    </location>
</feature>
<keyword evidence="7 8" id="KW-0472">Membrane</keyword>
<proteinExistence type="inferred from homology"/>
<evidence type="ECO:0000313" key="11">
    <source>
        <dbReference type="Proteomes" id="UP000321638"/>
    </source>
</evidence>
<keyword evidence="11" id="KW-1185">Reference proteome</keyword>
<sequence length="275" mass="30169">MSGRTPRLLLAALAFGYAFLYVPILTLIIYSFNESRLVTVWGGFSFKWWGELLRNDTMLDAALLSFQIALVNACVATVLGTMAGFALARYPRFIGRTAFTGLIAAPLVMPEVIMGIATLLLFVALDQLFHWPERGFTTIAVAHITFSVAYVAVVVQSRLADFDRAVEEAAMDLGARPSTVFRTITLPLIAPALVSGWLLAFTLSMDDLILTQFVAGPQSQTLPMLIYSSVRLGVSPQINVLATIIVTVVAVAIIIAGWLMNRTRRRQMREAQAVR</sequence>
<protein>
    <submittedName>
        <fullName evidence="10">ABC transporter permease subunit</fullName>
    </submittedName>
</protein>
<dbReference type="OrthoDB" id="9782004at2"/>
<name>A0A5C8PST3_9HYPH</name>
<feature type="transmembrane region" description="Helical" evidence="8">
    <location>
        <begin position="136"/>
        <end position="155"/>
    </location>
</feature>
<feature type="domain" description="ABC transmembrane type-1" evidence="9">
    <location>
        <begin position="62"/>
        <end position="256"/>
    </location>
</feature>
<keyword evidence="6 8" id="KW-1133">Transmembrane helix</keyword>
<feature type="transmembrane region" description="Helical" evidence="8">
    <location>
        <begin position="61"/>
        <end position="87"/>
    </location>
</feature>
<dbReference type="SUPFAM" id="SSF161098">
    <property type="entry name" value="MetI-like"/>
    <property type="match status" value="1"/>
</dbReference>
<evidence type="ECO:0000256" key="6">
    <source>
        <dbReference type="ARBA" id="ARBA00022989"/>
    </source>
</evidence>
<dbReference type="Pfam" id="PF00528">
    <property type="entry name" value="BPD_transp_1"/>
    <property type="match status" value="1"/>
</dbReference>
<evidence type="ECO:0000256" key="3">
    <source>
        <dbReference type="ARBA" id="ARBA00022448"/>
    </source>
</evidence>
<dbReference type="AlphaFoldDB" id="A0A5C8PST3"/>
<feature type="transmembrane region" description="Helical" evidence="8">
    <location>
        <begin position="238"/>
        <end position="259"/>
    </location>
</feature>
<accession>A0A5C8PST3</accession>
<dbReference type="InterPro" id="IPR035906">
    <property type="entry name" value="MetI-like_sf"/>
</dbReference>
<evidence type="ECO:0000256" key="5">
    <source>
        <dbReference type="ARBA" id="ARBA00022692"/>
    </source>
</evidence>
<dbReference type="GO" id="GO:0055085">
    <property type="term" value="P:transmembrane transport"/>
    <property type="evidence" value="ECO:0007669"/>
    <property type="project" value="InterPro"/>
</dbReference>
<dbReference type="CDD" id="cd06261">
    <property type="entry name" value="TM_PBP2"/>
    <property type="match status" value="1"/>
</dbReference>
<dbReference type="Proteomes" id="UP000321638">
    <property type="component" value="Unassembled WGS sequence"/>
</dbReference>
<dbReference type="PANTHER" id="PTHR43848">
    <property type="entry name" value="PUTRESCINE TRANSPORT SYSTEM PERMEASE PROTEIN POTI"/>
    <property type="match status" value="1"/>
</dbReference>
<dbReference type="Gene3D" id="1.10.3720.10">
    <property type="entry name" value="MetI-like"/>
    <property type="match status" value="1"/>
</dbReference>
<evidence type="ECO:0000313" key="10">
    <source>
        <dbReference type="EMBL" id="TXL78772.1"/>
    </source>
</evidence>
<dbReference type="InterPro" id="IPR051789">
    <property type="entry name" value="Bact_Polyamine_Transport"/>
</dbReference>
<evidence type="ECO:0000259" key="9">
    <source>
        <dbReference type="PROSITE" id="PS50928"/>
    </source>
</evidence>
<dbReference type="PROSITE" id="PS50928">
    <property type="entry name" value="ABC_TM1"/>
    <property type="match status" value="1"/>
</dbReference>
<comment type="similarity">
    <text evidence="2">Belongs to the binding-protein-dependent transport system permease family. CysTW subfamily.</text>
</comment>
<dbReference type="InterPro" id="IPR000515">
    <property type="entry name" value="MetI-like"/>
</dbReference>
<keyword evidence="5 8" id="KW-0812">Transmembrane</keyword>
<evidence type="ECO:0000256" key="2">
    <source>
        <dbReference type="ARBA" id="ARBA00007069"/>
    </source>
</evidence>
<gene>
    <name evidence="10" type="ORF">FHP25_07195</name>
</gene>